<feature type="compositionally biased region" description="Acidic residues" evidence="1">
    <location>
        <begin position="1"/>
        <end position="19"/>
    </location>
</feature>
<dbReference type="InterPro" id="IPR055995">
    <property type="entry name" value="DUF7573"/>
</dbReference>
<dbReference type="Pfam" id="PF24458">
    <property type="entry name" value="DUF7573"/>
    <property type="match status" value="1"/>
</dbReference>
<dbReference type="Proteomes" id="UP000263012">
    <property type="component" value="Chromosome"/>
</dbReference>
<keyword evidence="4" id="KW-1185">Reference proteome</keyword>
<dbReference type="EMBL" id="CP025066">
    <property type="protein sequence ID" value="AUX10711.1"/>
    <property type="molecule type" value="Genomic_DNA"/>
</dbReference>
<feature type="domain" description="DUF7573" evidence="2">
    <location>
        <begin position="38"/>
        <end position="76"/>
    </location>
</feature>
<dbReference type="AlphaFoldDB" id="A0A343TNN9"/>
<dbReference type="KEGG" id="hdf:AArcSl_3104"/>
<evidence type="ECO:0000313" key="4">
    <source>
        <dbReference type="Proteomes" id="UP000263012"/>
    </source>
</evidence>
<dbReference type="RefSeq" id="WP_119822043.1">
    <property type="nucleotide sequence ID" value="NZ_CP025066.1"/>
</dbReference>
<proteinExistence type="predicted"/>
<organism evidence="3 4">
    <name type="scientific">Halalkaliarchaeum desulfuricum</name>
    <dbReference type="NCBI Taxonomy" id="2055893"/>
    <lineage>
        <taxon>Archaea</taxon>
        <taxon>Methanobacteriati</taxon>
        <taxon>Methanobacteriota</taxon>
        <taxon>Stenosarchaea group</taxon>
        <taxon>Halobacteria</taxon>
        <taxon>Halobacteriales</taxon>
        <taxon>Haloferacaceae</taxon>
        <taxon>Halalkaliarchaeum</taxon>
    </lineage>
</organism>
<protein>
    <recommendedName>
        <fullName evidence="2">DUF7573 domain-containing protein</fullName>
    </recommendedName>
</protein>
<evidence type="ECO:0000313" key="3">
    <source>
        <dbReference type="EMBL" id="AUX10711.1"/>
    </source>
</evidence>
<feature type="compositionally biased region" description="Acidic residues" evidence="1">
    <location>
        <begin position="27"/>
        <end position="36"/>
    </location>
</feature>
<reference evidence="4" key="1">
    <citation type="submission" date="2017-11" db="EMBL/GenBank/DDBJ databases">
        <title>Phenotypic and genomic properties of facultatively anaerobic sulfur-reducing natronoarchaea from hypersaline soda lakes.</title>
        <authorList>
            <person name="Sorokin D.Y."/>
            <person name="Kublanov I.V."/>
            <person name="Roman P."/>
            <person name="Sinninghe Damste J.S."/>
            <person name="Golyshin P.N."/>
            <person name="Rojo D."/>
            <person name="Ciordia S."/>
            <person name="Mena M.D.C."/>
            <person name="Ferrer M."/>
            <person name="Messina E."/>
            <person name="Smedile F."/>
            <person name="La Spada G."/>
            <person name="La Cono V."/>
            <person name="Yakimov M.M."/>
        </authorList>
    </citation>
    <scope>NUCLEOTIDE SEQUENCE [LARGE SCALE GENOMIC DNA]</scope>
    <source>
        <strain evidence="4">AArc-Sl</strain>
    </source>
</reference>
<accession>A0A343TNN9</accession>
<feature type="region of interest" description="Disordered" evidence="1">
    <location>
        <begin position="1"/>
        <end position="52"/>
    </location>
</feature>
<gene>
    <name evidence="3" type="ORF">AArcSl_3104</name>
</gene>
<dbReference type="GeneID" id="37879471"/>
<name>A0A343TNN9_9EURY</name>
<evidence type="ECO:0000259" key="2">
    <source>
        <dbReference type="Pfam" id="PF24458"/>
    </source>
</evidence>
<dbReference type="OrthoDB" id="157634at2157"/>
<evidence type="ECO:0000256" key="1">
    <source>
        <dbReference type="SAM" id="MobiDB-lite"/>
    </source>
</evidence>
<sequence length="76" mass="8527">MSEEYSLDDFVPTDDEDGQTEPSAGDNPDESVDDTDPAVATSRWSSDGETCPDCDSTVFRLWRHENTFVCADCKEW</sequence>